<proteinExistence type="predicted"/>
<reference evidence="1" key="1">
    <citation type="submission" date="2022-01" db="EMBL/GenBank/DDBJ databases">
        <authorList>
            <person name="King R."/>
        </authorList>
    </citation>
    <scope>NUCLEOTIDE SEQUENCE</scope>
</reference>
<name>A0A9N9MLW1_9CUCU</name>
<gene>
    <name evidence="1" type="ORF">CEUTPL_LOCUS5794</name>
</gene>
<evidence type="ECO:0000313" key="2">
    <source>
        <dbReference type="Proteomes" id="UP001152799"/>
    </source>
</evidence>
<keyword evidence="2" id="KW-1185">Reference proteome</keyword>
<sequence length="122" mass="13704">MARTCLDMAELERGCHCEPEDEDDKSFVYVESTQCDKTLSEDSKALTETVWYHLKPPKLFSTNYSPAITARQVQIMRIQLQGKRKLAGDDQVCTVKEKVNVSIPKKKSAVTFLSATSTKNGD</sequence>
<dbReference type="AlphaFoldDB" id="A0A9N9MLW1"/>
<accession>A0A9N9MLW1</accession>
<evidence type="ECO:0000313" key="1">
    <source>
        <dbReference type="EMBL" id="CAG9765179.1"/>
    </source>
</evidence>
<dbReference type="EMBL" id="OU892278">
    <property type="protein sequence ID" value="CAG9765179.1"/>
    <property type="molecule type" value="Genomic_DNA"/>
</dbReference>
<protein>
    <submittedName>
        <fullName evidence="1">Uncharacterized protein</fullName>
    </submittedName>
</protein>
<dbReference type="Proteomes" id="UP001152799">
    <property type="component" value="Chromosome 2"/>
</dbReference>
<dbReference type="OrthoDB" id="6696455at2759"/>
<organism evidence="1 2">
    <name type="scientific">Ceutorhynchus assimilis</name>
    <name type="common">cabbage seed weevil</name>
    <dbReference type="NCBI Taxonomy" id="467358"/>
    <lineage>
        <taxon>Eukaryota</taxon>
        <taxon>Metazoa</taxon>
        <taxon>Ecdysozoa</taxon>
        <taxon>Arthropoda</taxon>
        <taxon>Hexapoda</taxon>
        <taxon>Insecta</taxon>
        <taxon>Pterygota</taxon>
        <taxon>Neoptera</taxon>
        <taxon>Endopterygota</taxon>
        <taxon>Coleoptera</taxon>
        <taxon>Polyphaga</taxon>
        <taxon>Cucujiformia</taxon>
        <taxon>Curculionidae</taxon>
        <taxon>Ceutorhynchinae</taxon>
        <taxon>Ceutorhynchus</taxon>
    </lineage>
</organism>